<feature type="compositionally biased region" description="Basic and acidic residues" evidence="1">
    <location>
        <begin position="293"/>
        <end position="308"/>
    </location>
</feature>
<dbReference type="PANTHER" id="PTHR38248:SF2">
    <property type="entry name" value="FUNK1 11"/>
    <property type="match status" value="1"/>
</dbReference>
<organism evidence="3 4">
    <name type="scientific">Marasmius oreades</name>
    <name type="common">fairy-ring Marasmius</name>
    <dbReference type="NCBI Taxonomy" id="181124"/>
    <lineage>
        <taxon>Eukaryota</taxon>
        <taxon>Fungi</taxon>
        <taxon>Dikarya</taxon>
        <taxon>Basidiomycota</taxon>
        <taxon>Agaricomycotina</taxon>
        <taxon>Agaricomycetes</taxon>
        <taxon>Agaricomycetidae</taxon>
        <taxon>Agaricales</taxon>
        <taxon>Marasmiineae</taxon>
        <taxon>Marasmiaceae</taxon>
        <taxon>Marasmius</taxon>
    </lineage>
</organism>
<protein>
    <recommendedName>
        <fullName evidence="2">Protein kinase domain-containing protein</fullName>
    </recommendedName>
</protein>
<feature type="compositionally biased region" description="Low complexity" evidence="1">
    <location>
        <begin position="7"/>
        <end position="20"/>
    </location>
</feature>
<dbReference type="AlphaFoldDB" id="A0A9P7RNH7"/>
<keyword evidence="4" id="KW-1185">Reference proteome</keyword>
<dbReference type="InterPro" id="IPR000719">
    <property type="entry name" value="Prot_kinase_dom"/>
</dbReference>
<dbReference type="SUPFAM" id="SSF56112">
    <property type="entry name" value="Protein kinase-like (PK-like)"/>
    <property type="match status" value="1"/>
</dbReference>
<evidence type="ECO:0000256" key="1">
    <source>
        <dbReference type="SAM" id="MobiDB-lite"/>
    </source>
</evidence>
<feature type="region of interest" description="Disordered" evidence="1">
    <location>
        <begin position="1"/>
        <end position="51"/>
    </location>
</feature>
<dbReference type="PANTHER" id="PTHR38248">
    <property type="entry name" value="FUNK1 6"/>
    <property type="match status" value="1"/>
</dbReference>
<evidence type="ECO:0000313" key="4">
    <source>
        <dbReference type="Proteomes" id="UP001049176"/>
    </source>
</evidence>
<dbReference type="EMBL" id="CM032190">
    <property type="protein sequence ID" value="KAG7086829.1"/>
    <property type="molecule type" value="Genomic_DNA"/>
</dbReference>
<gene>
    <name evidence="3" type="ORF">E1B28_002750</name>
</gene>
<dbReference type="GO" id="GO:0004672">
    <property type="term" value="F:protein kinase activity"/>
    <property type="evidence" value="ECO:0007669"/>
    <property type="project" value="InterPro"/>
</dbReference>
<dbReference type="RefSeq" id="XP_043003300.1">
    <property type="nucleotide sequence ID" value="XM_043159695.1"/>
</dbReference>
<feature type="region of interest" description="Disordered" evidence="1">
    <location>
        <begin position="393"/>
        <end position="412"/>
    </location>
</feature>
<accession>A0A9P7RNH7</accession>
<feature type="compositionally biased region" description="Acidic residues" evidence="1">
    <location>
        <begin position="393"/>
        <end position="405"/>
    </location>
</feature>
<feature type="domain" description="Protein kinase" evidence="2">
    <location>
        <begin position="442"/>
        <end position="757"/>
    </location>
</feature>
<dbReference type="OrthoDB" id="5569250at2759"/>
<dbReference type="Pfam" id="PF17667">
    <property type="entry name" value="Pkinase_fungal"/>
    <property type="match status" value="1"/>
</dbReference>
<evidence type="ECO:0000313" key="3">
    <source>
        <dbReference type="EMBL" id="KAG7086829.1"/>
    </source>
</evidence>
<dbReference type="GO" id="GO:0005524">
    <property type="term" value="F:ATP binding"/>
    <property type="evidence" value="ECO:0007669"/>
    <property type="project" value="InterPro"/>
</dbReference>
<feature type="region of interest" description="Disordered" evidence="1">
    <location>
        <begin position="236"/>
        <end position="308"/>
    </location>
</feature>
<name>A0A9P7RNH7_9AGAR</name>
<feature type="compositionally biased region" description="Low complexity" evidence="1">
    <location>
        <begin position="237"/>
        <end position="252"/>
    </location>
</feature>
<dbReference type="InterPro" id="IPR011009">
    <property type="entry name" value="Kinase-like_dom_sf"/>
</dbReference>
<reference evidence="3" key="1">
    <citation type="journal article" date="2021" name="Genome Biol. Evol.">
        <title>The assembled and annotated genome of the fairy-ring fungus Marasmius oreades.</title>
        <authorList>
            <person name="Hiltunen M."/>
            <person name="Ament-Velasquez S.L."/>
            <person name="Johannesson H."/>
        </authorList>
    </citation>
    <scope>NUCLEOTIDE SEQUENCE</scope>
    <source>
        <strain evidence="3">03SP1</strain>
    </source>
</reference>
<dbReference type="GeneID" id="66071826"/>
<dbReference type="PROSITE" id="PS50011">
    <property type="entry name" value="PROTEIN_KINASE_DOM"/>
    <property type="match status" value="1"/>
</dbReference>
<proteinExistence type="predicted"/>
<comment type="caution">
    <text evidence="3">The sequence shown here is derived from an EMBL/GenBank/DDBJ whole genome shotgun (WGS) entry which is preliminary data.</text>
</comment>
<sequence length="786" mass="89052">MADAQGSSTKAPITPPSKTKPIPPKHTPHSLTAASHQRDDHYGGRTGTEQPPTVAVETVKQHLVEDCNSAQLVSFEVFATQILGLPNDWKVKWSKQLRSALELAEWEDYKTAWYKETHEEGLYAPFSKLCNKVFATITGGQNHKNSLVMYNHSTGFQTTGYTRRSPDTAVTLWGWAQKAGGKIDGNNVFVGFDKQKGFKKISWAQMRMFVEIKNTPIGKTLGTEFVSPYFVKKPSKAESSQASSSGVATSSGSKKRARDPTAVGQTSGQGTQKRQKSSKPTSAPVVSRTIPNSEERIVGSLSKDNDSPEHVRLQCAGYALELLTSGRIRSHSFGMLVDGPNVQLQYYDHSLIVKTHGIYLFDEKERQLFIAALYCFTQFNPAQWGVMLHGDEENPEMDAEDEDEEANKKTGKASRIDPFARIQLLLEKDDMKKRIRLHRLLFRSHGVIGRGTVVVEAECICGNGGCECDWKGPLIVKISFPATSRVTEDELVKDALRLATGKDGEWVQKHLPRILWSHTMPFGENTPQARLAKLSAINEKYEERHACVTVQQKLQPIHELKTPEEFAQVFYDILQCHRWLYKIAEILHRDISLGNMMFWRDAVTSEVYGVLNDFDLSSRVEENRKASSKQRTGTKPYMAFELFDKNWTGGHLYRHDLESIFYVLLCLCVQYTSPGQQVKHKLPYGSWFTGTYEQVRLTKRELLTEPGFQSEVTDFFRHFDSWLTRMHGQLFDAYYAYYGFRRSEQTNAGLTFDHQTLGGHFTYAIIKGIMKTFNGVELKERTESLD</sequence>
<dbReference type="KEGG" id="more:E1B28_002750"/>
<feature type="compositionally biased region" description="Polar residues" evidence="1">
    <location>
        <begin position="263"/>
        <end position="272"/>
    </location>
</feature>
<dbReference type="InterPro" id="IPR040976">
    <property type="entry name" value="Pkinase_fungal"/>
</dbReference>
<evidence type="ECO:0000259" key="2">
    <source>
        <dbReference type="PROSITE" id="PS50011"/>
    </source>
</evidence>
<dbReference type="Proteomes" id="UP001049176">
    <property type="component" value="Chromosome 10"/>
</dbReference>
<dbReference type="Gene3D" id="1.10.510.10">
    <property type="entry name" value="Transferase(Phosphotransferase) domain 1"/>
    <property type="match status" value="1"/>
</dbReference>